<dbReference type="Proteomes" id="UP000244064">
    <property type="component" value="Unassembled WGS sequence"/>
</dbReference>
<gene>
    <name evidence="1" type="ORF">DBO85_04020</name>
</gene>
<comment type="caution">
    <text evidence="1">The sequence shown here is derived from an EMBL/GenBank/DDBJ whole genome shotgun (WGS) entry which is preliminary data.</text>
</comment>
<dbReference type="RefSeq" id="WP_108105484.1">
    <property type="nucleotide sequence ID" value="NZ_QASN01000006.1"/>
</dbReference>
<dbReference type="OrthoDB" id="7677665at2"/>
<sequence length="207" mass="22959">MESKSSAHYQRLYRQRLREQGLVKKEVWILPEHTASLAAYERKLRQPNARLASMEKEEGMSMSQVWTAQALHDALVATDLVGSGQATIELIQGADASLHIRMREYGDLPLFVAIGGEQIIVEALLWPAEDIRDAAAFNEEVLRTHKLFPLSCIGLEILPDGRACYTMFGALSAGSTLSDVVLEIELLADNVIKATEAYEDFLKADGQ</sequence>
<organism evidence="1 2">
    <name type="scientific">Pseudomonas mangrovi</name>
    <dbReference type="NCBI Taxonomy" id="2161748"/>
    <lineage>
        <taxon>Bacteria</taxon>
        <taxon>Pseudomonadati</taxon>
        <taxon>Pseudomonadota</taxon>
        <taxon>Gammaproteobacteria</taxon>
        <taxon>Pseudomonadales</taxon>
        <taxon>Pseudomonadaceae</taxon>
        <taxon>Pseudomonas</taxon>
    </lineage>
</organism>
<accession>A0A2T5PDP0</accession>
<dbReference type="Pfam" id="PF09938">
    <property type="entry name" value="DUF2170"/>
    <property type="match status" value="1"/>
</dbReference>
<dbReference type="InterPro" id="IPR019231">
    <property type="entry name" value="DUF2170"/>
</dbReference>
<protein>
    <submittedName>
        <fullName evidence="1">DUF2170 domain-containing protein</fullName>
    </submittedName>
</protein>
<keyword evidence="2" id="KW-1185">Reference proteome</keyword>
<evidence type="ECO:0000313" key="2">
    <source>
        <dbReference type="Proteomes" id="UP000244064"/>
    </source>
</evidence>
<proteinExistence type="predicted"/>
<dbReference type="EMBL" id="QASN01000006">
    <property type="protein sequence ID" value="PTU75848.1"/>
    <property type="molecule type" value="Genomic_DNA"/>
</dbReference>
<name>A0A2T5PDP0_9PSED</name>
<dbReference type="AlphaFoldDB" id="A0A2T5PDP0"/>
<reference evidence="1 2" key="1">
    <citation type="submission" date="2018-04" db="EMBL/GenBank/DDBJ databases">
        <title>Pseudomonas sp. nov., isolated from mangrove soil.</title>
        <authorList>
            <person name="Chen C."/>
        </authorList>
    </citation>
    <scope>NUCLEOTIDE SEQUENCE [LARGE SCALE GENOMIC DNA]</scope>
    <source>
        <strain evidence="1 2">TC-11</strain>
    </source>
</reference>
<evidence type="ECO:0000313" key="1">
    <source>
        <dbReference type="EMBL" id="PTU75848.1"/>
    </source>
</evidence>